<gene>
    <name evidence="3" type="ORF">K8V56_19775</name>
</gene>
<protein>
    <submittedName>
        <fullName evidence="3">YARHG domain-containing protein</fullName>
    </submittedName>
</protein>
<accession>A0A921G3P7</accession>
<reference evidence="3" key="1">
    <citation type="journal article" date="2021" name="PeerJ">
        <title>Extensive microbial diversity within the chicken gut microbiome revealed by metagenomics and culture.</title>
        <authorList>
            <person name="Gilroy R."/>
            <person name="Ravi A."/>
            <person name="Getino M."/>
            <person name="Pursley I."/>
            <person name="Horton D.L."/>
            <person name="Alikhan N.F."/>
            <person name="Baker D."/>
            <person name="Gharbi K."/>
            <person name="Hall N."/>
            <person name="Watson M."/>
            <person name="Adriaenssens E.M."/>
            <person name="Foster-Nyarko E."/>
            <person name="Jarju S."/>
            <person name="Secka A."/>
            <person name="Antonio M."/>
            <person name="Oren A."/>
            <person name="Chaudhuri R.R."/>
            <person name="La Ragione R."/>
            <person name="Hildebrand F."/>
            <person name="Pallen M.J."/>
        </authorList>
    </citation>
    <scope>NUCLEOTIDE SEQUENCE</scope>
    <source>
        <strain evidence="3">CHK171-7178</strain>
    </source>
</reference>
<dbReference type="SMART" id="SM01324">
    <property type="entry name" value="YARHG"/>
    <property type="match status" value="1"/>
</dbReference>
<name>A0A921G3P7_SPOPS</name>
<evidence type="ECO:0000313" key="4">
    <source>
        <dbReference type="Proteomes" id="UP000698173"/>
    </source>
</evidence>
<dbReference type="InterPro" id="IPR038434">
    <property type="entry name" value="YARHG_sf"/>
</dbReference>
<keyword evidence="1" id="KW-1133">Transmembrane helix</keyword>
<dbReference type="PANTHER" id="PTHR40038:SF1">
    <property type="entry name" value="MEMBRANE-ASSOCIATED PROTEIN TCAA"/>
    <property type="match status" value="1"/>
</dbReference>
<dbReference type="Pfam" id="PF13308">
    <property type="entry name" value="YARHG"/>
    <property type="match status" value="1"/>
</dbReference>
<evidence type="ECO:0000256" key="1">
    <source>
        <dbReference type="SAM" id="Phobius"/>
    </source>
</evidence>
<dbReference type="Gene3D" id="1.20.58.1690">
    <property type="match status" value="1"/>
</dbReference>
<sequence>MNKCIECGENHAIDTSFCLNCGSSLTITGAPKRKPNRGKKKKIGIIASVSILLLLAVAGYQGLKQKHGEEAVIDRFLTALSQKDERTLKELIIPSDPRIKITHDSLIALFDLLDQNPSAFQEIKQSISNDSLTNTLFTMYKKGKVYGLVTRYVIDPSGYTIVASATGDKTIIFLNDQELGYIEKAGDTNEYGPFLPGVYQLRTITMVGNEKVEDEVKLILSGAQTKKTLEFVKAEDSKQLLQLAAAQKKKDEEKKQTDEMNKEQQASQKVVIKEVIQEVPVGGMYNYYIIPSSDYYTLSESDLNGLSKSNLRIARNEIYARHGFVFDSADLQNYFNNQAWYYPNSSYKGILSAVEKHNVDLIKSFE</sequence>
<reference evidence="3" key="2">
    <citation type="submission" date="2021-09" db="EMBL/GenBank/DDBJ databases">
        <authorList>
            <person name="Gilroy R."/>
        </authorList>
    </citation>
    <scope>NUCLEOTIDE SEQUENCE</scope>
    <source>
        <strain evidence="3">CHK171-7178</strain>
    </source>
</reference>
<organism evidence="3 4">
    <name type="scientific">Sporosarcina psychrophila</name>
    <name type="common">Bacillus psychrophilus</name>
    <dbReference type="NCBI Taxonomy" id="1476"/>
    <lineage>
        <taxon>Bacteria</taxon>
        <taxon>Bacillati</taxon>
        <taxon>Bacillota</taxon>
        <taxon>Bacilli</taxon>
        <taxon>Bacillales</taxon>
        <taxon>Caryophanaceae</taxon>
        <taxon>Sporosarcina</taxon>
    </lineage>
</organism>
<evidence type="ECO:0000259" key="2">
    <source>
        <dbReference type="SMART" id="SM01324"/>
    </source>
</evidence>
<keyword evidence="1" id="KW-0812">Transmembrane</keyword>
<dbReference type="Pfam" id="PF22813">
    <property type="entry name" value="TcaA_2nd"/>
    <property type="match status" value="1"/>
</dbReference>
<feature type="transmembrane region" description="Helical" evidence="1">
    <location>
        <begin position="43"/>
        <end position="63"/>
    </location>
</feature>
<dbReference type="PANTHER" id="PTHR40038">
    <property type="entry name" value="MEMBRANE-ASSOCIATED PROTEIN TCAA"/>
    <property type="match status" value="1"/>
</dbReference>
<dbReference type="InterPro" id="IPR025582">
    <property type="entry name" value="YARHG_dom"/>
</dbReference>
<dbReference type="AlphaFoldDB" id="A0A921G3P7"/>
<comment type="caution">
    <text evidence="3">The sequence shown here is derived from an EMBL/GenBank/DDBJ whole genome shotgun (WGS) entry which is preliminary data.</text>
</comment>
<feature type="domain" description="YARHG" evidence="2">
    <location>
        <begin position="286"/>
        <end position="364"/>
    </location>
</feature>
<evidence type="ECO:0000313" key="3">
    <source>
        <dbReference type="EMBL" id="HJF34007.1"/>
    </source>
</evidence>
<dbReference type="EMBL" id="DYWT01000297">
    <property type="protein sequence ID" value="HJF34007.1"/>
    <property type="molecule type" value="Genomic_DNA"/>
</dbReference>
<dbReference type="InterPro" id="IPR054529">
    <property type="entry name" value="TcaA_2nd"/>
</dbReference>
<proteinExistence type="predicted"/>
<dbReference type="Proteomes" id="UP000698173">
    <property type="component" value="Unassembled WGS sequence"/>
</dbReference>
<keyword evidence="1" id="KW-0472">Membrane</keyword>